<dbReference type="RefSeq" id="WP_075622662.1">
    <property type="nucleotide sequence ID" value="NZ_CP015607.1"/>
</dbReference>
<keyword evidence="1" id="KW-0812">Transmembrane</keyword>
<accession>A0A1L6ZJ96</accession>
<name>A0A1L6ZJ96_BACIA</name>
<keyword evidence="1" id="KW-0472">Membrane</keyword>
<dbReference type="Proteomes" id="UP000185426">
    <property type="component" value="Chromosome"/>
</dbReference>
<proteinExistence type="predicted"/>
<evidence type="ECO:0000259" key="2">
    <source>
        <dbReference type="Pfam" id="PF05709"/>
    </source>
</evidence>
<dbReference type="EMBL" id="CP015607">
    <property type="protein sequence ID" value="APT46587.1"/>
    <property type="molecule type" value="Genomic_DNA"/>
</dbReference>
<gene>
    <name evidence="3" type="ORF">BSA145_12450</name>
</gene>
<dbReference type="InterPro" id="IPR008841">
    <property type="entry name" value="Siphovirus-type_tail_N"/>
</dbReference>
<dbReference type="Gene3D" id="2.40.30.200">
    <property type="match status" value="1"/>
</dbReference>
<feature type="domain" description="Siphovirus-type tail component RIFT-related" evidence="2">
    <location>
        <begin position="23"/>
        <end position="124"/>
    </location>
</feature>
<keyword evidence="1" id="KW-1133">Transmembrane helix</keyword>
<protein>
    <recommendedName>
        <fullName evidence="2">Siphovirus-type tail component RIFT-related domain-containing protein</fullName>
    </recommendedName>
</protein>
<dbReference type="InterPro" id="IPR006520">
    <property type="entry name" value="Dit_BPSPP_N"/>
</dbReference>
<dbReference type="AlphaFoldDB" id="A0A1L6ZJ96"/>
<dbReference type="NCBIfam" id="TIGR01633">
    <property type="entry name" value="phi3626_gp14_N"/>
    <property type="match status" value="1"/>
</dbReference>
<reference evidence="3 4" key="1">
    <citation type="submission" date="2016-05" db="EMBL/GenBank/DDBJ databases">
        <title>Complete Genome and Methylome Analysis of Psychrotrophic Bacterial Isolates from Antarctic Lake Untersee.</title>
        <authorList>
            <person name="Fomenkov A."/>
            <person name="Akimov V.N."/>
            <person name="Vasilyeva L.V."/>
            <person name="Andersen D."/>
            <person name="Vincze T."/>
            <person name="Roberts R.J."/>
        </authorList>
    </citation>
    <scope>NUCLEOTIDE SEQUENCE [LARGE SCALE GENOMIC DNA]</scope>
    <source>
        <strain evidence="3 4">U14-5</strain>
    </source>
</reference>
<organism evidence="3 4">
    <name type="scientific">Bacillus safensis</name>
    <dbReference type="NCBI Taxonomy" id="561879"/>
    <lineage>
        <taxon>Bacteria</taxon>
        <taxon>Bacillati</taxon>
        <taxon>Bacillota</taxon>
        <taxon>Bacilli</taxon>
        <taxon>Bacillales</taxon>
        <taxon>Bacillaceae</taxon>
        <taxon>Bacillus</taxon>
    </lineage>
</organism>
<sequence length="251" mass="27974">MAEFTGILFNERPLPDFVRVIAVNHSILPPVSQNTITVSGKAGAYDFGNTLGTREISIDVVIVAPEENVMPKLLEQLSAWLYYDEEKELILGDNLNRYYRAKFTGDSDIKESFLYGEGTLTFTCSDPYIYGLEREYLIPEDYSGDIIELTNTGNSETFPQMSFELTQDVTNFSVVAGEDFIDLGTPFSVDDNTDSKVDAGGWALKDYLKSLNGWTVPASQHGMVLLLLNLWLSLLLTLSLSTHLGLIQMPM</sequence>
<evidence type="ECO:0000256" key="1">
    <source>
        <dbReference type="SAM" id="Phobius"/>
    </source>
</evidence>
<evidence type="ECO:0000313" key="3">
    <source>
        <dbReference type="EMBL" id="APT46587.1"/>
    </source>
</evidence>
<feature type="transmembrane region" description="Helical" evidence="1">
    <location>
        <begin position="223"/>
        <end position="247"/>
    </location>
</feature>
<dbReference type="Pfam" id="PF05709">
    <property type="entry name" value="Sipho_tail"/>
    <property type="match status" value="1"/>
</dbReference>
<evidence type="ECO:0000313" key="4">
    <source>
        <dbReference type="Proteomes" id="UP000185426"/>
    </source>
</evidence>